<evidence type="ECO:0000313" key="1">
    <source>
        <dbReference type="EMBL" id="MBB2183575.1"/>
    </source>
</evidence>
<organism evidence="1 2">
    <name type="scientific">Variimorphobacter saccharofermentans</name>
    <dbReference type="NCBI Taxonomy" id="2755051"/>
    <lineage>
        <taxon>Bacteria</taxon>
        <taxon>Bacillati</taxon>
        <taxon>Bacillota</taxon>
        <taxon>Clostridia</taxon>
        <taxon>Lachnospirales</taxon>
        <taxon>Lachnospiraceae</taxon>
        <taxon>Variimorphobacter</taxon>
    </lineage>
</organism>
<gene>
    <name evidence="1" type="ORF">H0486_11885</name>
</gene>
<evidence type="ECO:0000313" key="2">
    <source>
        <dbReference type="Proteomes" id="UP000574276"/>
    </source>
</evidence>
<protein>
    <recommendedName>
        <fullName evidence="3">DUF2442 domain-containing protein</fullName>
    </recommendedName>
</protein>
<sequence>MNGRKIISAEINDGNPNAINVKLDNGVLLMLELTPKLHDPKFAEIQTLHLPRTDGSRVYWTNGASLSLDALMALLTDETGSENNT</sequence>
<dbReference type="RefSeq" id="WP_228353208.1">
    <property type="nucleotide sequence ID" value="NZ_JACEGA010000001.1"/>
</dbReference>
<proteinExistence type="predicted"/>
<reference evidence="1 2" key="1">
    <citation type="submission" date="2020-07" db="EMBL/GenBank/DDBJ databases">
        <title>Characterization and genome sequencing of isolate MD1, a novel member within the family Lachnospiraceae.</title>
        <authorList>
            <person name="Rettenmaier R."/>
            <person name="Di Bello L."/>
            <person name="Zinser C."/>
            <person name="Scheitz K."/>
            <person name="Liebl W."/>
            <person name="Zverlov V."/>
        </authorList>
    </citation>
    <scope>NUCLEOTIDE SEQUENCE [LARGE SCALE GENOMIC DNA]</scope>
    <source>
        <strain evidence="1 2">MD1</strain>
    </source>
</reference>
<comment type="caution">
    <text evidence="1">The sequence shown here is derived from an EMBL/GenBank/DDBJ whole genome shotgun (WGS) entry which is preliminary data.</text>
</comment>
<dbReference type="Proteomes" id="UP000574276">
    <property type="component" value="Unassembled WGS sequence"/>
</dbReference>
<keyword evidence="2" id="KW-1185">Reference proteome</keyword>
<dbReference type="EMBL" id="JACEGA010000001">
    <property type="protein sequence ID" value="MBB2183575.1"/>
    <property type="molecule type" value="Genomic_DNA"/>
</dbReference>
<dbReference type="AlphaFoldDB" id="A0A839K0Y1"/>
<name>A0A839K0Y1_9FIRM</name>
<accession>A0A839K0Y1</accession>
<evidence type="ECO:0008006" key="3">
    <source>
        <dbReference type="Google" id="ProtNLM"/>
    </source>
</evidence>